<proteinExistence type="inferred from homology"/>
<dbReference type="InterPro" id="IPR045225">
    <property type="entry name" value="Uracil/uridine/allantoin_perm"/>
</dbReference>
<dbReference type="PANTHER" id="PTHR30618">
    <property type="entry name" value="NCS1 FAMILY PURINE/PYRIMIDINE TRANSPORTER"/>
    <property type="match status" value="1"/>
</dbReference>
<feature type="transmembrane region" description="Helical" evidence="6">
    <location>
        <begin position="269"/>
        <end position="291"/>
    </location>
</feature>
<evidence type="ECO:0000256" key="3">
    <source>
        <dbReference type="ARBA" id="ARBA00022692"/>
    </source>
</evidence>
<keyword evidence="3 6" id="KW-0812">Transmembrane</keyword>
<feature type="transmembrane region" description="Helical" evidence="6">
    <location>
        <begin position="431"/>
        <end position="451"/>
    </location>
</feature>
<feature type="transmembrane region" description="Helical" evidence="6">
    <location>
        <begin position="63"/>
        <end position="84"/>
    </location>
</feature>
<feature type="transmembrane region" description="Helical" evidence="6">
    <location>
        <begin position="311"/>
        <end position="332"/>
    </location>
</feature>
<accession>A0A240E5A7</accession>
<feature type="transmembrane region" description="Helical" evidence="6">
    <location>
        <begin position="35"/>
        <end position="57"/>
    </location>
</feature>
<evidence type="ECO:0000313" key="7">
    <source>
        <dbReference type="EMBL" id="SNX43927.1"/>
    </source>
</evidence>
<keyword evidence="4 6" id="KW-1133">Transmembrane helix</keyword>
<dbReference type="InterPro" id="IPR001248">
    <property type="entry name" value="Pur-cyt_permease"/>
</dbReference>
<dbReference type="PANTHER" id="PTHR30618:SF6">
    <property type="entry name" value="NCS1 FAMILY NUCLEOBASE:CATION SYMPORTER-1"/>
    <property type="match status" value="1"/>
</dbReference>
<dbReference type="GO" id="GO:0015205">
    <property type="term" value="F:nucleobase transmembrane transporter activity"/>
    <property type="evidence" value="ECO:0007669"/>
    <property type="project" value="TreeGrafter"/>
</dbReference>
<evidence type="ECO:0000256" key="6">
    <source>
        <dbReference type="SAM" id="Phobius"/>
    </source>
</evidence>
<dbReference type="Gene3D" id="1.10.4160.10">
    <property type="entry name" value="Hydantoin permease"/>
    <property type="match status" value="1"/>
</dbReference>
<dbReference type="AlphaFoldDB" id="A0A240E5A7"/>
<evidence type="ECO:0000256" key="4">
    <source>
        <dbReference type="ARBA" id="ARBA00022989"/>
    </source>
</evidence>
<dbReference type="EMBL" id="OANT01000002">
    <property type="protein sequence ID" value="SNX43927.1"/>
    <property type="molecule type" value="Genomic_DNA"/>
</dbReference>
<evidence type="ECO:0000313" key="8">
    <source>
        <dbReference type="Proteomes" id="UP000219042"/>
    </source>
</evidence>
<comment type="similarity">
    <text evidence="2">Belongs to the purine-cytosine permease (2.A.39) family.</text>
</comment>
<dbReference type="GO" id="GO:0005886">
    <property type="term" value="C:plasma membrane"/>
    <property type="evidence" value="ECO:0007669"/>
    <property type="project" value="TreeGrafter"/>
</dbReference>
<comment type="subcellular location">
    <subcellularLocation>
        <location evidence="1">Membrane</location>
        <topology evidence="1">Multi-pass membrane protein</topology>
    </subcellularLocation>
</comment>
<sequence>MMNESEAVIKPSYDPKLTNSDLAPLKKQTWGSYNIFAFWMSDVHSVGGYVTAGSLFALGLNSWQVLISLLVGIVIVQFFANLIAKSSQQTSAPFPVICRATFGVQGANIPAVIRGLIAVAWYGIQTYLASSAFLLIILKFFPEYSAYADVNQYSLLGLSYLGWVGFMLMWVLQAIVFWKGMDGIRKFIDWAGPAVYVVMFAMAAWLIYKAGWSNIDFNLAGVKYEGLEVVPVMIGAIALIVSYFSGPMLNFGDFSRYGKSFEAVKFGNFLGLPINFLFFSILTVVCIAATLPIYGQLITDPVEMVGKLDNTFVVILGSLTLMIATVGINIVANFVSPAFDFSNVAPSKISWRTGGMIAAVGSIFITPWNLFNNPQVIHYTIDILGALIGPLFGILLADFYVVKKQKIVVDDLYSMNPQGSYWYENGYNKKAIYTLIPAALVPIMGVLIPQLSAMANFSWFIGMGLGFVIYIALMKKK</sequence>
<evidence type="ECO:0000256" key="2">
    <source>
        <dbReference type="ARBA" id="ARBA00008974"/>
    </source>
</evidence>
<keyword evidence="8" id="KW-1185">Reference proteome</keyword>
<dbReference type="Pfam" id="PF02133">
    <property type="entry name" value="Transp_cyt_pur"/>
    <property type="match status" value="1"/>
</dbReference>
<organism evidence="7 8">
    <name type="scientific">Acinetobacter puyangensis</name>
    <dbReference type="NCBI Taxonomy" id="1096779"/>
    <lineage>
        <taxon>Bacteria</taxon>
        <taxon>Pseudomonadati</taxon>
        <taxon>Pseudomonadota</taxon>
        <taxon>Gammaproteobacteria</taxon>
        <taxon>Moraxellales</taxon>
        <taxon>Moraxellaceae</taxon>
        <taxon>Acinetobacter</taxon>
    </lineage>
</organism>
<dbReference type="CDD" id="cd11555">
    <property type="entry name" value="SLC-NCS1sbd_u1"/>
    <property type="match status" value="1"/>
</dbReference>
<feature type="transmembrane region" description="Helical" evidence="6">
    <location>
        <begin position="153"/>
        <end position="178"/>
    </location>
</feature>
<keyword evidence="5 6" id="KW-0472">Membrane</keyword>
<evidence type="ECO:0000256" key="5">
    <source>
        <dbReference type="ARBA" id="ARBA00023136"/>
    </source>
</evidence>
<gene>
    <name evidence="7" type="ORF">SAMN05421731_10284</name>
</gene>
<name>A0A240E5A7_9GAMM</name>
<dbReference type="Proteomes" id="UP000219042">
    <property type="component" value="Unassembled WGS sequence"/>
</dbReference>
<feature type="transmembrane region" description="Helical" evidence="6">
    <location>
        <begin position="228"/>
        <end position="249"/>
    </location>
</feature>
<feature type="transmembrane region" description="Helical" evidence="6">
    <location>
        <begin position="119"/>
        <end position="141"/>
    </location>
</feature>
<protein>
    <submittedName>
        <fullName evidence="7">Nucleobase:cation symporter-1, NCS1 family</fullName>
    </submittedName>
</protein>
<feature type="transmembrane region" description="Helical" evidence="6">
    <location>
        <begin position="190"/>
        <end position="208"/>
    </location>
</feature>
<feature type="transmembrane region" description="Helical" evidence="6">
    <location>
        <begin position="457"/>
        <end position="473"/>
    </location>
</feature>
<feature type="transmembrane region" description="Helical" evidence="6">
    <location>
        <begin position="353"/>
        <end position="371"/>
    </location>
</feature>
<reference evidence="8" key="1">
    <citation type="submission" date="2016-09" db="EMBL/GenBank/DDBJ databases">
        <authorList>
            <person name="Varghese N."/>
            <person name="Submissions S."/>
        </authorList>
    </citation>
    <scope>NUCLEOTIDE SEQUENCE [LARGE SCALE GENOMIC DNA]</scope>
    <source>
        <strain evidence="8">ANC 4466</strain>
    </source>
</reference>
<feature type="transmembrane region" description="Helical" evidence="6">
    <location>
        <begin position="377"/>
        <end position="397"/>
    </location>
</feature>
<evidence type="ECO:0000256" key="1">
    <source>
        <dbReference type="ARBA" id="ARBA00004141"/>
    </source>
</evidence>